<dbReference type="SMART" id="SM00631">
    <property type="entry name" value="Zn_pept"/>
    <property type="match status" value="1"/>
</dbReference>
<dbReference type="AlphaFoldDB" id="A0A1G9UKA7"/>
<reference evidence="9 10" key="1">
    <citation type="submission" date="2016-10" db="EMBL/GenBank/DDBJ databases">
        <authorList>
            <person name="de Groot N.N."/>
        </authorList>
    </citation>
    <scope>NUCLEOTIDE SEQUENCE [LARGE SCALE GENOMIC DNA]</scope>
    <source>
        <strain evidence="9 10">CGMCC 1.5012</strain>
    </source>
</reference>
<evidence type="ECO:0000256" key="4">
    <source>
        <dbReference type="ARBA" id="ARBA00022801"/>
    </source>
</evidence>
<dbReference type="STRING" id="258515.SAMN05192585_10242"/>
<evidence type="ECO:0000256" key="1">
    <source>
        <dbReference type="ARBA" id="ARBA00001947"/>
    </source>
</evidence>
<evidence type="ECO:0000256" key="6">
    <source>
        <dbReference type="ARBA" id="ARBA00023049"/>
    </source>
</evidence>
<dbReference type="InterPro" id="IPR034274">
    <property type="entry name" value="ENP1_M14_CPD"/>
</dbReference>
<evidence type="ECO:0000256" key="7">
    <source>
        <dbReference type="PROSITE-ProRule" id="PRU01379"/>
    </source>
</evidence>
<evidence type="ECO:0000313" key="10">
    <source>
        <dbReference type="Proteomes" id="UP000199182"/>
    </source>
</evidence>
<keyword evidence="3" id="KW-0645">Protease</keyword>
<keyword evidence="4" id="KW-0378">Hydrolase</keyword>
<dbReference type="SUPFAM" id="SSF53187">
    <property type="entry name" value="Zn-dependent exopeptidases"/>
    <property type="match status" value="1"/>
</dbReference>
<evidence type="ECO:0000256" key="3">
    <source>
        <dbReference type="ARBA" id="ARBA00022670"/>
    </source>
</evidence>
<dbReference type="GO" id="GO:0004181">
    <property type="term" value="F:metallocarboxypeptidase activity"/>
    <property type="evidence" value="ECO:0007669"/>
    <property type="project" value="InterPro"/>
</dbReference>
<dbReference type="InterPro" id="IPR000834">
    <property type="entry name" value="Peptidase_M14"/>
</dbReference>
<name>A0A1G9UKA7_9FIRM</name>
<dbReference type="OrthoDB" id="9811296at2"/>
<organism evidence="9 10">
    <name type="scientific">Acetanaerobacterium elongatum</name>
    <dbReference type="NCBI Taxonomy" id="258515"/>
    <lineage>
        <taxon>Bacteria</taxon>
        <taxon>Bacillati</taxon>
        <taxon>Bacillota</taxon>
        <taxon>Clostridia</taxon>
        <taxon>Eubacteriales</taxon>
        <taxon>Oscillospiraceae</taxon>
        <taxon>Acetanaerobacterium</taxon>
    </lineage>
</organism>
<dbReference type="Gene3D" id="3.40.630.10">
    <property type="entry name" value="Zn peptidases"/>
    <property type="match status" value="1"/>
</dbReference>
<feature type="active site" description="Proton donor/acceptor" evidence="7">
    <location>
        <position position="270"/>
    </location>
</feature>
<evidence type="ECO:0000256" key="5">
    <source>
        <dbReference type="ARBA" id="ARBA00022833"/>
    </source>
</evidence>
<dbReference type="PANTHER" id="PTHR11705:SF143">
    <property type="entry name" value="SLL0236 PROTEIN"/>
    <property type="match status" value="1"/>
</dbReference>
<accession>A0A1G9UKA7</accession>
<gene>
    <name evidence="9" type="ORF">SAMN05192585_10242</name>
</gene>
<dbReference type="Proteomes" id="UP000199182">
    <property type="component" value="Unassembled WGS sequence"/>
</dbReference>
<dbReference type="GO" id="GO:0008270">
    <property type="term" value="F:zinc ion binding"/>
    <property type="evidence" value="ECO:0007669"/>
    <property type="project" value="InterPro"/>
</dbReference>
<evidence type="ECO:0000313" key="9">
    <source>
        <dbReference type="EMBL" id="SDM60361.1"/>
    </source>
</evidence>
<dbReference type="Pfam" id="PF00246">
    <property type="entry name" value="Peptidase_M14"/>
    <property type="match status" value="1"/>
</dbReference>
<dbReference type="GO" id="GO:0005615">
    <property type="term" value="C:extracellular space"/>
    <property type="evidence" value="ECO:0007669"/>
    <property type="project" value="TreeGrafter"/>
</dbReference>
<dbReference type="PROSITE" id="PS52035">
    <property type="entry name" value="PEPTIDASE_M14"/>
    <property type="match status" value="1"/>
</dbReference>
<sequence>METYSRFYGIPPEFYTLTKRLAAIAGECIQAELFSAGKSVLGRDLWAISFGERRNAVLFAGGFHAQEWITVLLLTRFLEDYAYTVYRHPQNIHSRRENKPPGLIVLPCVNPDGLELVVNGFESAGLYKKTAKSISGGDLTGWNANVRGVDINHNFNASFELVKAAEQENGITGPAKRQYGGEYPESEPETRALCLLCRMYLPSRVVAFHSQGEEIYYSYGNNTPASAYKTAQQLAKLSGYALREPTGMASHGGFKDWYINRFGREGFTIEIGKGVNPLPVTDLPDIYSRLSDMLFWMVKGETIENRAESC</sequence>
<dbReference type="CDD" id="cd06229">
    <property type="entry name" value="M14_Endopeptidase_I"/>
    <property type="match status" value="1"/>
</dbReference>
<dbReference type="RefSeq" id="WP_092637516.1">
    <property type="nucleotide sequence ID" value="NZ_FNID01000002.1"/>
</dbReference>
<dbReference type="PANTHER" id="PTHR11705">
    <property type="entry name" value="PROTEASE FAMILY M14 CARBOXYPEPTIDASE A,B"/>
    <property type="match status" value="1"/>
</dbReference>
<keyword evidence="6" id="KW-0482">Metalloprotease</keyword>
<evidence type="ECO:0000259" key="8">
    <source>
        <dbReference type="PROSITE" id="PS52035"/>
    </source>
</evidence>
<proteinExistence type="inferred from homology"/>
<dbReference type="EMBL" id="FNID01000002">
    <property type="protein sequence ID" value="SDM60361.1"/>
    <property type="molecule type" value="Genomic_DNA"/>
</dbReference>
<dbReference type="PRINTS" id="PR00765">
    <property type="entry name" value="CRBOXYPTASEA"/>
</dbReference>
<feature type="domain" description="Peptidase M14" evidence="8">
    <location>
        <begin position="10"/>
        <end position="298"/>
    </location>
</feature>
<keyword evidence="5" id="KW-0862">Zinc</keyword>
<dbReference type="GO" id="GO:0006508">
    <property type="term" value="P:proteolysis"/>
    <property type="evidence" value="ECO:0007669"/>
    <property type="project" value="UniProtKB-KW"/>
</dbReference>
<comment type="cofactor">
    <cofactor evidence="1">
        <name>Zn(2+)</name>
        <dbReference type="ChEBI" id="CHEBI:29105"/>
    </cofactor>
</comment>
<evidence type="ECO:0000256" key="2">
    <source>
        <dbReference type="ARBA" id="ARBA00005988"/>
    </source>
</evidence>
<protein>
    <submittedName>
        <fullName evidence="9">G-D-glutamyl-meso-diaminopimelate peptidase</fullName>
    </submittedName>
</protein>
<comment type="similarity">
    <text evidence="2 7">Belongs to the peptidase M14 family.</text>
</comment>
<keyword evidence="10" id="KW-1185">Reference proteome</keyword>